<gene>
    <name evidence="2" type="ORF">RIF29_00296</name>
</gene>
<comment type="caution">
    <text evidence="2">The sequence shown here is derived from an EMBL/GenBank/DDBJ whole genome shotgun (WGS) entry which is preliminary data.</text>
</comment>
<dbReference type="EMBL" id="JAYWIO010000001">
    <property type="protein sequence ID" value="KAK7287189.1"/>
    <property type="molecule type" value="Genomic_DNA"/>
</dbReference>
<sequence length="142" mass="15447">MEGKMGSEETSIPRNPSKPSDDGDAPREISNALQLHNSSPTTPCVTEKDPAAIKGNNNNSSNNNEIDDGSLFSNNNASQYCYYLLEAMPLPGPTWSTTEPSIIAPFEASMGLGWGDNMNQASSNIWWMEFVEGLDDGMIIEQ</sequence>
<proteinExistence type="predicted"/>
<name>A0AAN9IW18_CROPI</name>
<evidence type="ECO:0000313" key="3">
    <source>
        <dbReference type="Proteomes" id="UP001372338"/>
    </source>
</evidence>
<feature type="compositionally biased region" description="Polar residues" evidence="1">
    <location>
        <begin position="8"/>
        <end position="18"/>
    </location>
</feature>
<evidence type="ECO:0000256" key="1">
    <source>
        <dbReference type="SAM" id="MobiDB-lite"/>
    </source>
</evidence>
<keyword evidence="3" id="KW-1185">Reference proteome</keyword>
<feature type="compositionally biased region" description="Polar residues" evidence="1">
    <location>
        <begin position="31"/>
        <end position="44"/>
    </location>
</feature>
<evidence type="ECO:0000313" key="2">
    <source>
        <dbReference type="EMBL" id="KAK7287189.1"/>
    </source>
</evidence>
<reference evidence="2 3" key="1">
    <citation type="submission" date="2024-01" db="EMBL/GenBank/DDBJ databases">
        <title>The genomes of 5 underutilized Papilionoideae crops provide insights into root nodulation and disease resistanc.</title>
        <authorList>
            <person name="Yuan L."/>
        </authorList>
    </citation>
    <scope>NUCLEOTIDE SEQUENCE [LARGE SCALE GENOMIC DNA]</scope>
    <source>
        <strain evidence="2">ZHUSHIDOU_FW_LH</strain>
        <tissue evidence="2">Leaf</tissue>
    </source>
</reference>
<dbReference type="AlphaFoldDB" id="A0AAN9IW18"/>
<accession>A0AAN9IW18</accession>
<protein>
    <submittedName>
        <fullName evidence="2">Uncharacterized protein</fullName>
    </submittedName>
</protein>
<feature type="region of interest" description="Disordered" evidence="1">
    <location>
        <begin position="1"/>
        <end position="70"/>
    </location>
</feature>
<organism evidence="2 3">
    <name type="scientific">Crotalaria pallida</name>
    <name type="common">Smooth rattlebox</name>
    <name type="synonym">Crotalaria striata</name>
    <dbReference type="NCBI Taxonomy" id="3830"/>
    <lineage>
        <taxon>Eukaryota</taxon>
        <taxon>Viridiplantae</taxon>
        <taxon>Streptophyta</taxon>
        <taxon>Embryophyta</taxon>
        <taxon>Tracheophyta</taxon>
        <taxon>Spermatophyta</taxon>
        <taxon>Magnoliopsida</taxon>
        <taxon>eudicotyledons</taxon>
        <taxon>Gunneridae</taxon>
        <taxon>Pentapetalae</taxon>
        <taxon>rosids</taxon>
        <taxon>fabids</taxon>
        <taxon>Fabales</taxon>
        <taxon>Fabaceae</taxon>
        <taxon>Papilionoideae</taxon>
        <taxon>50 kb inversion clade</taxon>
        <taxon>genistoids sensu lato</taxon>
        <taxon>core genistoids</taxon>
        <taxon>Crotalarieae</taxon>
        <taxon>Crotalaria</taxon>
    </lineage>
</organism>
<dbReference type="Proteomes" id="UP001372338">
    <property type="component" value="Unassembled WGS sequence"/>
</dbReference>